<keyword evidence="3" id="KW-1185">Reference proteome</keyword>
<name>A0A9Q0AI73_9PEZI</name>
<protein>
    <recommendedName>
        <fullName evidence="1">NAD-dependent epimerase/dehydratase domain-containing protein</fullName>
    </recommendedName>
</protein>
<dbReference type="Proteomes" id="UP000829685">
    <property type="component" value="Unassembled WGS sequence"/>
</dbReference>
<dbReference type="SUPFAM" id="SSF51735">
    <property type="entry name" value="NAD(P)-binding Rossmann-fold domains"/>
    <property type="match status" value="1"/>
</dbReference>
<feature type="domain" description="NAD-dependent epimerase/dehydratase" evidence="1">
    <location>
        <begin position="6"/>
        <end position="236"/>
    </location>
</feature>
<evidence type="ECO:0000313" key="2">
    <source>
        <dbReference type="EMBL" id="KAI1852909.1"/>
    </source>
</evidence>
<dbReference type="InterPro" id="IPR001509">
    <property type="entry name" value="Epimerase_deHydtase"/>
</dbReference>
<accession>A0A9Q0AI73</accession>
<proteinExistence type="predicted"/>
<dbReference type="InterPro" id="IPR036291">
    <property type="entry name" value="NAD(P)-bd_dom_sf"/>
</dbReference>
<dbReference type="Pfam" id="PF01370">
    <property type="entry name" value="Epimerase"/>
    <property type="match status" value="1"/>
</dbReference>
<evidence type="ECO:0000313" key="3">
    <source>
        <dbReference type="Proteomes" id="UP000829685"/>
    </source>
</evidence>
<organism evidence="2 3">
    <name type="scientific">Neoarthrinium moseri</name>
    <dbReference type="NCBI Taxonomy" id="1658444"/>
    <lineage>
        <taxon>Eukaryota</taxon>
        <taxon>Fungi</taxon>
        <taxon>Dikarya</taxon>
        <taxon>Ascomycota</taxon>
        <taxon>Pezizomycotina</taxon>
        <taxon>Sordariomycetes</taxon>
        <taxon>Xylariomycetidae</taxon>
        <taxon>Amphisphaeriales</taxon>
        <taxon>Apiosporaceae</taxon>
        <taxon>Neoarthrinium</taxon>
    </lineage>
</organism>
<dbReference type="EMBL" id="JAFIMR010000060">
    <property type="protein sequence ID" value="KAI1852909.1"/>
    <property type="molecule type" value="Genomic_DNA"/>
</dbReference>
<gene>
    <name evidence="2" type="ORF">JX265_012937</name>
</gene>
<dbReference type="PANTHER" id="PTHR48079:SF6">
    <property type="entry name" value="NAD(P)-BINDING DOMAIN-CONTAINING PROTEIN-RELATED"/>
    <property type="match status" value="1"/>
</dbReference>
<dbReference type="Gene3D" id="3.40.50.720">
    <property type="entry name" value="NAD(P)-binding Rossmann-like Domain"/>
    <property type="match status" value="1"/>
</dbReference>
<comment type="caution">
    <text evidence="2">The sequence shown here is derived from an EMBL/GenBank/DDBJ whole genome shotgun (WGS) entry which is preliminary data.</text>
</comment>
<sequence>MAAPSVLILGATGFIGAPLSRLLKNEHPDWSVTAYVRSVKGATEDALKATLGGVDHLEVGDFSEFDKIKHLSAQHDIVINSGNSATAEPVAAIIAGLRERKAHGSKGKLIHISGAGNFIDFGTSGNFNPSSKVWNDDNEDDIKHINNDMFNGRSDVAVLEAGATGDIDTYIACPSVVYGGSSTGSSGVGVGYSLITGNAKSLGYVPYAGDGTAILSTTHVSDLVDFLVTITNRAAAPQEAEGTAYSRYYLLETGRVQWKALATEFARVLHREDPTAFPASTPRNVTHEEAGEGALRYLITSNMLLEGPRARRAGFEPKGKSILEQMSDDLKGMFI</sequence>
<reference evidence="2" key="1">
    <citation type="submission" date="2021-03" db="EMBL/GenBank/DDBJ databases">
        <title>Revisited historic fungal species revealed as producer of novel bioactive compounds through whole genome sequencing and comparative genomics.</title>
        <authorList>
            <person name="Vignolle G.A."/>
            <person name="Hochenegger N."/>
            <person name="Mach R.L."/>
            <person name="Mach-Aigner A.R."/>
            <person name="Javad Rahimi M."/>
            <person name="Salim K.A."/>
            <person name="Chan C.M."/>
            <person name="Lim L.B.L."/>
            <person name="Cai F."/>
            <person name="Druzhinina I.S."/>
            <person name="U'Ren J.M."/>
            <person name="Derntl C."/>
        </authorList>
    </citation>
    <scope>NUCLEOTIDE SEQUENCE</scope>
    <source>
        <strain evidence="2">TUCIM 5799</strain>
    </source>
</reference>
<dbReference type="GO" id="GO:0004029">
    <property type="term" value="F:aldehyde dehydrogenase (NAD+) activity"/>
    <property type="evidence" value="ECO:0007669"/>
    <property type="project" value="TreeGrafter"/>
</dbReference>
<dbReference type="InterPro" id="IPR051783">
    <property type="entry name" value="NAD(P)-dependent_oxidoreduct"/>
</dbReference>
<dbReference type="GO" id="GO:0005737">
    <property type="term" value="C:cytoplasm"/>
    <property type="evidence" value="ECO:0007669"/>
    <property type="project" value="TreeGrafter"/>
</dbReference>
<dbReference type="OrthoDB" id="2130169at2759"/>
<dbReference type="PANTHER" id="PTHR48079">
    <property type="entry name" value="PROTEIN YEEZ"/>
    <property type="match status" value="1"/>
</dbReference>
<dbReference type="AlphaFoldDB" id="A0A9Q0AI73"/>
<evidence type="ECO:0000259" key="1">
    <source>
        <dbReference type="Pfam" id="PF01370"/>
    </source>
</evidence>